<dbReference type="STRING" id="1193182.BN11_3580006"/>
<dbReference type="AlphaFoldDB" id="W6K3W2"/>
<accession>W6K3W2</accession>
<proteinExistence type="predicted"/>
<dbReference type="EMBL" id="CAJA01000288">
    <property type="protein sequence ID" value="CCH73959.1"/>
    <property type="molecule type" value="Genomic_DNA"/>
</dbReference>
<dbReference type="RefSeq" id="WP_048699519.1">
    <property type="nucleotide sequence ID" value="NZ_HG764815.1"/>
</dbReference>
<keyword evidence="1" id="KW-0472">Membrane</keyword>
<dbReference type="PANTHER" id="PTHR35788">
    <property type="entry name" value="EXPORTED PROTEIN-RELATED"/>
    <property type="match status" value="1"/>
</dbReference>
<comment type="caution">
    <text evidence="3">The sequence shown here is derived from an EMBL/GenBank/DDBJ whole genome shotgun (WGS) entry which is preliminary data.</text>
</comment>
<evidence type="ECO:0000259" key="2">
    <source>
        <dbReference type="Pfam" id="PF12229"/>
    </source>
</evidence>
<dbReference type="OrthoDB" id="9813301at2"/>
<dbReference type="Pfam" id="PF12229">
    <property type="entry name" value="PG_binding_4"/>
    <property type="match status" value="2"/>
</dbReference>
<sequence>MSTTRPLPTTPAQAPRRRRRWPWVVASLGVLGAAGYAAAALTLGSKTASDTTVGGVQVGGMTHAEALDAVRTGLQDKAKAKVPVAFGEQQANLDPATAGLSVDYAASVDGLTGASFNPVALYDRLTGSVERDPVLAVDDGKLTAALTEIAETIAVEPKNARLVVKDGKAVVTDAVDGVAADVAKTADAVTTGWLKGGKINGALTAQEADVTTEEAESAKREVADKVLSGPVTISVDGKDFPLAADAIGKTLSFTETNGDLVPSYDENALVKAVRAAGTKAGVLKEAKDAVVSSANGSFHVEPSVDGLDVDADAVTAAVEKAAVSDDRVATVAAKAAPAKFTTKEAKDSLPTGVISTFTTHFPYAPDRTHNITLAAKRLNGAYVAPGETFSLNAWLGQRTPEKGYRGAPVIYNGRLTKDYGGGISQVSTTLFNAIFFSGAQIDQYTPHSFYISRYPEGREATISWPNVDNRFTNTTKGGILIQASVGPDSITVTFKGKKTWDIEATKGPRTNITKPQRIEDDKEDCVPQSPNDGFDVTVGRVFKQGGKVVKTDYLTTHYIPEDLVICTHPNAG</sequence>
<dbReference type="Proteomes" id="UP000035763">
    <property type="component" value="Unassembled WGS sequence"/>
</dbReference>
<keyword evidence="1" id="KW-1133">Transmembrane helix</keyword>
<evidence type="ECO:0000313" key="3">
    <source>
        <dbReference type="EMBL" id="CCH73959.1"/>
    </source>
</evidence>
<keyword evidence="1" id="KW-0812">Transmembrane</keyword>
<dbReference type="InterPro" id="IPR052913">
    <property type="entry name" value="Glycopeptide_resist_protein"/>
</dbReference>
<dbReference type="Pfam" id="PF04294">
    <property type="entry name" value="VanW"/>
    <property type="match status" value="1"/>
</dbReference>
<feature type="domain" description="YoaR-like putative peptidoglycan binding" evidence="2">
    <location>
        <begin position="130"/>
        <end position="195"/>
    </location>
</feature>
<reference evidence="3 4" key="1">
    <citation type="journal article" date="2013" name="ISME J.">
        <title>A metabolic model for members of the genus Tetrasphaera involved in enhanced biological phosphorus removal.</title>
        <authorList>
            <person name="Kristiansen R."/>
            <person name="Nguyen H.T.T."/>
            <person name="Saunders A.M."/>
            <person name="Nielsen J.L."/>
            <person name="Wimmer R."/>
            <person name="Le V.Q."/>
            <person name="McIlroy S.J."/>
            <person name="Petrovski S."/>
            <person name="Seviour R.J."/>
            <person name="Calteau A."/>
            <person name="Nielsen K.L."/>
            <person name="Nielsen P.H."/>
        </authorList>
    </citation>
    <scope>NUCLEOTIDE SEQUENCE [LARGE SCALE GENOMIC DNA]</scope>
    <source>
        <strain evidence="3 4">Ben110</strain>
    </source>
</reference>
<organism evidence="3 4">
    <name type="scientific">Nostocoides australiense Ben110</name>
    <dbReference type="NCBI Taxonomy" id="1193182"/>
    <lineage>
        <taxon>Bacteria</taxon>
        <taxon>Bacillati</taxon>
        <taxon>Actinomycetota</taxon>
        <taxon>Actinomycetes</taxon>
        <taxon>Micrococcales</taxon>
        <taxon>Intrasporangiaceae</taxon>
        <taxon>Nostocoides</taxon>
    </lineage>
</organism>
<name>W6K3W2_9MICO</name>
<protein>
    <recommendedName>
        <fullName evidence="2">YoaR-like putative peptidoglycan binding domain-containing protein</fullName>
    </recommendedName>
</protein>
<evidence type="ECO:0000256" key="1">
    <source>
        <dbReference type="SAM" id="Phobius"/>
    </source>
</evidence>
<evidence type="ECO:0000313" key="4">
    <source>
        <dbReference type="Proteomes" id="UP000035763"/>
    </source>
</evidence>
<dbReference type="PANTHER" id="PTHR35788:SF1">
    <property type="entry name" value="EXPORTED PROTEIN"/>
    <property type="match status" value="1"/>
</dbReference>
<feature type="domain" description="YoaR-like putative peptidoglycan binding" evidence="2">
    <location>
        <begin position="232"/>
        <end position="325"/>
    </location>
</feature>
<dbReference type="InterPro" id="IPR007391">
    <property type="entry name" value="Vancomycin_resist_VanW"/>
</dbReference>
<dbReference type="InterPro" id="IPR022029">
    <property type="entry name" value="YoaR-like_PG-bd"/>
</dbReference>
<feature type="transmembrane region" description="Helical" evidence="1">
    <location>
        <begin position="21"/>
        <end position="43"/>
    </location>
</feature>
<keyword evidence="4" id="KW-1185">Reference proteome</keyword>
<gene>
    <name evidence="3" type="ORF">BN11_3580006</name>
</gene>